<evidence type="ECO:0000256" key="2">
    <source>
        <dbReference type="ARBA" id="ARBA00022679"/>
    </source>
</evidence>
<dbReference type="CDD" id="cd00761">
    <property type="entry name" value="Glyco_tranf_GTA_type"/>
    <property type="match status" value="2"/>
</dbReference>
<dbReference type="GO" id="GO:0099621">
    <property type="term" value="F:undecaprenyl-phosphate 4-deoxy-4-formamido-L-arabinose transferase activity"/>
    <property type="evidence" value="ECO:0007669"/>
    <property type="project" value="UniProtKB-EC"/>
</dbReference>
<dbReference type="SUPFAM" id="SSF53448">
    <property type="entry name" value="Nucleotide-diphospho-sugar transferases"/>
    <property type="match status" value="2"/>
</dbReference>
<dbReference type="AlphaFoldDB" id="A0A644SUY5"/>
<gene>
    <name evidence="4" type="primary">arnC_4</name>
    <name evidence="4" type="ORF">SDC9_03956</name>
</gene>
<accession>A0A644SUY5</accession>
<dbReference type="InterPro" id="IPR001173">
    <property type="entry name" value="Glyco_trans_2-like"/>
</dbReference>
<dbReference type="InterPro" id="IPR029044">
    <property type="entry name" value="Nucleotide-diphossugar_trans"/>
</dbReference>
<name>A0A644SUY5_9ZZZZ</name>
<keyword evidence="2 4" id="KW-0808">Transferase</keyword>
<reference evidence="4" key="1">
    <citation type="submission" date="2019-08" db="EMBL/GenBank/DDBJ databases">
        <authorList>
            <person name="Kucharzyk K."/>
            <person name="Murdoch R.W."/>
            <person name="Higgins S."/>
            <person name="Loffler F."/>
        </authorList>
    </citation>
    <scope>NUCLEOTIDE SEQUENCE</scope>
</reference>
<dbReference type="PANTHER" id="PTHR22916:SF51">
    <property type="entry name" value="GLYCOSYLTRANSFERASE EPSH-RELATED"/>
    <property type="match status" value="1"/>
</dbReference>
<keyword evidence="1 4" id="KW-0328">Glycosyltransferase</keyword>
<comment type="caution">
    <text evidence="4">The sequence shown here is derived from an EMBL/GenBank/DDBJ whole genome shotgun (WGS) entry which is preliminary data.</text>
</comment>
<evidence type="ECO:0000259" key="3">
    <source>
        <dbReference type="Pfam" id="PF00535"/>
    </source>
</evidence>
<organism evidence="4">
    <name type="scientific">bioreactor metagenome</name>
    <dbReference type="NCBI Taxonomy" id="1076179"/>
    <lineage>
        <taxon>unclassified sequences</taxon>
        <taxon>metagenomes</taxon>
        <taxon>ecological metagenomes</taxon>
    </lineage>
</organism>
<evidence type="ECO:0000313" key="4">
    <source>
        <dbReference type="EMBL" id="MPL58423.1"/>
    </source>
</evidence>
<dbReference type="Pfam" id="PF00535">
    <property type="entry name" value="Glycos_transf_2"/>
    <property type="match status" value="2"/>
</dbReference>
<feature type="domain" description="Glycosyltransferase 2-like" evidence="3">
    <location>
        <begin position="340"/>
        <end position="469"/>
    </location>
</feature>
<dbReference type="EMBL" id="VSSQ01000007">
    <property type="protein sequence ID" value="MPL58423.1"/>
    <property type="molecule type" value="Genomic_DNA"/>
</dbReference>
<evidence type="ECO:0000256" key="1">
    <source>
        <dbReference type="ARBA" id="ARBA00022676"/>
    </source>
</evidence>
<dbReference type="EC" id="2.4.2.53" evidence="4"/>
<proteinExistence type="predicted"/>
<dbReference type="PANTHER" id="PTHR22916">
    <property type="entry name" value="GLYCOSYLTRANSFERASE"/>
    <property type="match status" value="1"/>
</dbReference>
<dbReference type="Gene3D" id="3.90.550.10">
    <property type="entry name" value="Spore Coat Polysaccharide Biosynthesis Protein SpsA, Chain A"/>
    <property type="match status" value="2"/>
</dbReference>
<feature type="domain" description="Glycosyltransferase 2-like" evidence="3">
    <location>
        <begin position="5"/>
        <end position="133"/>
    </location>
</feature>
<sequence>MPKISVIVPIFNCANYVSEALDSVCQQTLKDIEIICVNDGSTDNSPEIIANYSQKDARIKVIHKPNTGYGHTMNIGINEAKGKYIAVLEADDYLQPDFYASLYEEAEKSGAQLVRSDFGRFYDHEGRRKIEYCQVTYDDLYGKILNPQTLDIRIFRSAMMSWTGIVLRSFLNTYCIHHHETPGAAYQDNGFWFQMFCQADKILYLPKLGYMYRIDNPASSVHNRSRLFSMNEEYAFIYGFLQHRPDLHKFLGIYWMKKYENNLFTLRRIDKQYQEIYLKHFQEEFKAAEAKGELDKKYFLPEEWCDVEVLLKTPELYLEKIYAAQYGYPYDQNLPYPAISIAVITGQHVQALHKSIQSLLNQTFGSFEIILLDDTTSEAVTQYCLSCCKHDRFVYVNTVSAARYQEALLKARGCYITFIDAGDTVKPEFLDILYSFTKQEQIELVSCSYEYNEDKARTQRLASSPPIKVTGEMKERMLFEMNFSAWGVLWGKLYSRQLLTRVWWSFLTGKEIYDNRLVAFSAAVQANGYIILPQCHYQRQYSQDEWEDENLPAVLTLLWKMAKAFGNTELLPKWGTYFLGSYWEEKLEANYQQSTLNKKSLAETSYLEFIKEML</sequence>
<protein>
    <submittedName>
        <fullName evidence="4">Undecaprenyl-phosphate 4-deoxy-4-formamido-L-arabinose transferase</fullName>
        <ecNumber evidence="4">2.4.2.53</ecNumber>
    </submittedName>
</protein>